<reference evidence="2" key="1">
    <citation type="submission" date="2022-04" db="EMBL/GenBank/DDBJ databases">
        <title>Complete genome of Methanoplanus endosymbiosus DSM 3599.</title>
        <authorList>
            <person name="Chen S.-C."/>
            <person name="You Y.-T."/>
            <person name="Zhou Y.-Z."/>
            <person name="Lai M.-C."/>
        </authorList>
    </citation>
    <scope>NUCLEOTIDE SEQUENCE</scope>
    <source>
        <strain evidence="2">DSM 3599</strain>
    </source>
</reference>
<dbReference type="RefSeq" id="WP_257741603.1">
    <property type="nucleotide sequence ID" value="NZ_CP096115.1"/>
</dbReference>
<gene>
    <name evidence="2" type="ORF">L6E24_08690</name>
</gene>
<dbReference type="Gene3D" id="3.60.15.10">
    <property type="entry name" value="Ribonuclease Z/Hydroxyacylglutathione hydrolase-like"/>
    <property type="match status" value="1"/>
</dbReference>
<evidence type="ECO:0000313" key="2">
    <source>
        <dbReference type="EMBL" id="UUX91451.1"/>
    </source>
</evidence>
<protein>
    <submittedName>
        <fullName evidence="2">MBL fold metallo-hydrolase</fullName>
    </submittedName>
</protein>
<dbReference type="InterPro" id="IPR052926">
    <property type="entry name" value="Metallo-beta-lactamase_dom"/>
</dbReference>
<organism evidence="2 3">
    <name type="scientific">Methanoplanus endosymbiosus</name>
    <dbReference type="NCBI Taxonomy" id="33865"/>
    <lineage>
        <taxon>Archaea</taxon>
        <taxon>Methanobacteriati</taxon>
        <taxon>Methanobacteriota</taxon>
        <taxon>Stenosarchaea group</taxon>
        <taxon>Methanomicrobia</taxon>
        <taxon>Methanomicrobiales</taxon>
        <taxon>Methanomicrobiaceae</taxon>
        <taxon>Methanoplanus</taxon>
    </lineage>
</organism>
<dbReference type="SUPFAM" id="SSF56281">
    <property type="entry name" value="Metallo-hydrolase/oxidoreductase"/>
    <property type="match status" value="1"/>
</dbReference>
<accession>A0A9E7PM85</accession>
<dbReference type="KEGG" id="mend:L6E24_08690"/>
<sequence>MKITILTENSVLFASPFSGEHGFSALVEDGESKILFDTGKTDLFAKNAELMDIDVFEPEIIAFSHGHYDHTGGILHMIHTIQEAEEKGSPVPDENNKTKVVVHPEFFRKRYARDDDGLRYIGNPFTREDIEKYFSVTSTSEPVKLSENIVFLGGINRIFDFEDPGDWSVYQDETGDKGFTVDTIPDDTALALRTDKGIFVLTGCSHSGICSIVEQAKTAFGEEQEIIGIMGGLHLAGLPDEKIKKTGEYLRDNVKGRIYPGHCTGFDEILKLSQYCDTGYSGIGVVLDLNSPDLQN</sequence>
<dbReference type="GO" id="GO:0016740">
    <property type="term" value="F:transferase activity"/>
    <property type="evidence" value="ECO:0007669"/>
    <property type="project" value="TreeGrafter"/>
</dbReference>
<dbReference type="PANTHER" id="PTHR13754:SF18">
    <property type="entry name" value="7,8-DIHYDROPTERIN-6-METHYL-4-(BETA-D-RIBOFURANOSYL)-AMINOBENZENE-5'-PHOSPHATE SYNTHASE"/>
    <property type="match status" value="1"/>
</dbReference>
<dbReference type="EMBL" id="CP096115">
    <property type="protein sequence ID" value="UUX91451.1"/>
    <property type="molecule type" value="Genomic_DNA"/>
</dbReference>
<dbReference type="SMART" id="SM00849">
    <property type="entry name" value="Lactamase_B"/>
    <property type="match status" value="1"/>
</dbReference>
<dbReference type="Proteomes" id="UP001060368">
    <property type="component" value="Chromosome"/>
</dbReference>
<dbReference type="InterPro" id="IPR036866">
    <property type="entry name" value="RibonucZ/Hydroxyglut_hydro"/>
</dbReference>
<dbReference type="Pfam" id="PF00753">
    <property type="entry name" value="Lactamase_B"/>
    <property type="match status" value="1"/>
</dbReference>
<dbReference type="PANTHER" id="PTHR13754">
    <property type="entry name" value="METALLO-BETA-LACTAMASE SUPERFAMILY PROTEIN"/>
    <property type="match status" value="1"/>
</dbReference>
<dbReference type="GeneID" id="74307774"/>
<keyword evidence="3" id="KW-1185">Reference proteome</keyword>
<dbReference type="CDD" id="cd07713">
    <property type="entry name" value="DHPS-like_MBL-fold"/>
    <property type="match status" value="1"/>
</dbReference>
<feature type="domain" description="Metallo-beta-lactamase" evidence="1">
    <location>
        <begin position="21"/>
        <end position="262"/>
    </location>
</feature>
<proteinExistence type="predicted"/>
<dbReference type="AlphaFoldDB" id="A0A9E7PM85"/>
<evidence type="ECO:0000313" key="3">
    <source>
        <dbReference type="Proteomes" id="UP001060368"/>
    </source>
</evidence>
<dbReference type="InterPro" id="IPR001279">
    <property type="entry name" value="Metallo-B-lactamas"/>
</dbReference>
<name>A0A9E7PM85_9EURY</name>
<dbReference type="InterPro" id="IPR041712">
    <property type="entry name" value="DHPS-like_MBL-fold"/>
</dbReference>
<evidence type="ECO:0000259" key="1">
    <source>
        <dbReference type="SMART" id="SM00849"/>
    </source>
</evidence>